<name>A0AAD2H392_9AGAR</name>
<keyword evidence="4" id="KW-1185">Reference proteome</keyword>
<comment type="caution">
    <text evidence="3">The sequence shown here is derived from an EMBL/GenBank/DDBJ whole genome shotgun (WGS) entry which is preliminary data.</text>
</comment>
<feature type="transmembrane region" description="Helical" evidence="1">
    <location>
        <begin position="324"/>
        <end position="345"/>
    </location>
</feature>
<organism evidence="3 4">
    <name type="scientific">Mycena citricolor</name>
    <dbReference type="NCBI Taxonomy" id="2018698"/>
    <lineage>
        <taxon>Eukaryota</taxon>
        <taxon>Fungi</taxon>
        <taxon>Dikarya</taxon>
        <taxon>Basidiomycota</taxon>
        <taxon>Agaricomycotina</taxon>
        <taxon>Agaricomycetes</taxon>
        <taxon>Agaricomycetidae</taxon>
        <taxon>Agaricales</taxon>
        <taxon>Marasmiineae</taxon>
        <taxon>Mycenaceae</taxon>
        <taxon>Mycena</taxon>
    </lineage>
</organism>
<evidence type="ECO:0000313" key="3">
    <source>
        <dbReference type="EMBL" id="CAK5267245.1"/>
    </source>
</evidence>
<keyword evidence="1" id="KW-0472">Membrane</keyword>
<dbReference type="AlphaFoldDB" id="A0AAD2H392"/>
<dbReference type="EMBL" id="CAVNYO010000118">
    <property type="protein sequence ID" value="CAK5267245.1"/>
    <property type="molecule type" value="Genomic_DNA"/>
</dbReference>
<dbReference type="PANTHER" id="PTHR40465">
    <property type="entry name" value="CHROMOSOME 1, WHOLE GENOME SHOTGUN SEQUENCE"/>
    <property type="match status" value="1"/>
</dbReference>
<dbReference type="Proteomes" id="UP001295794">
    <property type="component" value="Unassembled WGS sequence"/>
</dbReference>
<gene>
    <name evidence="3" type="ORF">MYCIT1_LOCUS9596</name>
</gene>
<protein>
    <recommendedName>
        <fullName evidence="2">DUF6534 domain-containing protein</fullName>
    </recommendedName>
</protein>
<dbReference type="PANTHER" id="PTHR40465:SF1">
    <property type="entry name" value="DUF6534 DOMAIN-CONTAINING PROTEIN"/>
    <property type="match status" value="1"/>
</dbReference>
<evidence type="ECO:0000259" key="2">
    <source>
        <dbReference type="Pfam" id="PF20152"/>
    </source>
</evidence>
<feature type="domain" description="DUF6534" evidence="2">
    <location>
        <begin position="244"/>
        <end position="349"/>
    </location>
</feature>
<accession>A0AAD2H392</accession>
<dbReference type="Pfam" id="PF20152">
    <property type="entry name" value="DUF6534"/>
    <property type="match status" value="1"/>
</dbReference>
<dbReference type="InterPro" id="IPR045339">
    <property type="entry name" value="DUF6534"/>
</dbReference>
<keyword evidence="1" id="KW-1133">Transmembrane helix</keyword>
<sequence>MAAPNPTVPAISLPATLGALLMGVLFSAFVYGISTLHGIFYLHKFHHHDPWAIKLYVGFIWSVSDLVAEAAADTDCVAPQAHGHRPPSFCDLGTVSLCGLLFWEPAGVVEAALGIQGRSAPVSRMIGAALTTCSQMLTILSVLIINSVQGFYLHRVWRLSGLKSRIMVFVAGLSVLCGFERRLVRSIWVDAGRQNASCLSAFPRAIPVLIYVLGWLACSAQSQSFLELQRRDLMIAAEASFSIATASDFAIAGAMCYYLWSSKKTVPHLRGSRLHVAINNVILGVAYESDLARVSHHRPSRHSPPSHAAADRIDPQFITLPHTLIFFAVSFLLTKCYVVSLFTLLNLRRGNNLTPDQTKAGESSNSYSMGFRRNVSHHLDSAVDRAPVMGVHVDVERSATADPVLDLTGSVKISAFQISDELDHKASQW</sequence>
<feature type="transmembrane region" description="Helical" evidence="1">
    <location>
        <begin position="166"/>
        <end position="184"/>
    </location>
</feature>
<evidence type="ECO:0000256" key="1">
    <source>
        <dbReference type="SAM" id="Phobius"/>
    </source>
</evidence>
<feature type="transmembrane region" description="Helical" evidence="1">
    <location>
        <begin position="239"/>
        <end position="260"/>
    </location>
</feature>
<reference evidence="3" key="1">
    <citation type="submission" date="2023-11" db="EMBL/GenBank/DDBJ databases">
        <authorList>
            <person name="De Vega J J."/>
            <person name="De Vega J J."/>
        </authorList>
    </citation>
    <scope>NUCLEOTIDE SEQUENCE</scope>
</reference>
<evidence type="ECO:0000313" key="4">
    <source>
        <dbReference type="Proteomes" id="UP001295794"/>
    </source>
</evidence>
<proteinExistence type="predicted"/>
<feature type="transmembrane region" description="Helical" evidence="1">
    <location>
        <begin position="20"/>
        <end position="42"/>
    </location>
</feature>
<feature type="transmembrane region" description="Helical" evidence="1">
    <location>
        <begin position="125"/>
        <end position="146"/>
    </location>
</feature>
<keyword evidence="1" id="KW-0812">Transmembrane</keyword>